<feature type="compositionally biased region" description="Basic and acidic residues" evidence="1">
    <location>
        <begin position="691"/>
        <end position="709"/>
    </location>
</feature>
<feature type="compositionally biased region" description="Polar residues" evidence="1">
    <location>
        <begin position="336"/>
        <end position="349"/>
    </location>
</feature>
<feature type="region of interest" description="Disordered" evidence="1">
    <location>
        <begin position="982"/>
        <end position="1005"/>
    </location>
</feature>
<comment type="caution">
    <text evidence="2">The sequence shown here is derived from an EMBL/GenBank/DDBJ whole genome shotgun (WGS) entry which is preliminary data.</text>
</comment>
<feature type="compositionally biased region" description="Acidic residues" evidence="1">
    <location>
        <begin position="512"/>
        <end position="524"/>
    </location>
</feature>
<feature type="compositionally biased region" description="Acidic residues" evidence="1">
    <location>
        <begin position="138"/>
        <end position="150"/>
    </location>
</feature>
<feature type="compositionally biased region" description="Pro residues" evidence="1">
    <location>
        <begin position="734"/>
        <end position="743"/>
    </location>
</feature>
<evidence type="ECO:0000313" key="2">
    <source>
        <dbReference type="EMBL" id="KAJ9143391.1"/>
    </source>
</evidence>
<feature type="compositionally biased region" description="Polar residues" evidence="1">
    <location>
        <begin position="222"/>
        <end position="241"/>
    </location>
</feature>
<feature type="compositionally biased region" description="Basic and acidic residues" evidence="1">
    <location>
        <begin position="154"/>
        <end position="168"/>
    </location>
</feature>
<name>A0AA38RDJ4_9PEZI</name>
<evidence type="ECO:0000256" key="1">
    <source>
        <dbReference type="SAM" id="MobiDB-lite"/>
    </source>
</evidence>
<protein>
    <submittedName>
        <fullName evidence="2">Midasin</fullName>
    </submittedName>
</protein>
<feature type="region of interest" description="Disordered" evidence="1">
    <location>
        <begin position="510"/>
        <end position="536"/>
    </location>
</feature>
<accession>A0AA38RDJ4</accession>
<sequence length="1005" mass="110591">MPRRTDDLDFEIHVDEPCLSATMDDETVAQPVEQHSHDEEAGTQDPAKQETLDEEGTATRTTLENDADNDDTIDDEPTDDVQTADAGEVECGDVQPLAACDEEPAIEEDEAQEEHTVVDDGADDEDDVDTPRPSHDTLDDESNDNNEEDINGSSRRESASSDRRHSLRTEALIQAAARAVVARIEKQDSRKSTDQDNDDTHSVKSSAERESYGAGGSEVSYDVQSISNRRGSSDSRTQITHNAHHSEGEGGDSSSQHDVDDDVFSDRSPRSSLGSSDEHCNEGTEKVDDCNSDRDYKSNFGRSPRLSSISGISDLSRYDKEFIPTARQSPRPAFRSPSSVRAIQMSSPAPSLFGSPRSAKRHTGLSGNGLPTISRLGSPTVSAQYSPKGRSTPPRFKIKKEAPLVLLHATLLPLRWPWGDVLNAMDSTIVHSRDGVYPYIPSESLKNLRDAWRQLQDRVGDTVLERGILLPHPQNDYEVLEERLLEALDLPLRRRARILQCGHYLGPANEMSLDDSEDDNEDEYESHSAGARRHDDKRHWCSTCQGEIKYEELGQTRVFRIKVYASNGLMKAGAWDACWKEMERVDIEVEPIIEPTIQAELEKLEKLQLEEAQGHSLEGEHYDMNGQEDSYVGEHTHVEVSSPPIIHGREVVETSSAGPQSSSPHSIAISSPAAVIHASPIGPPPTSAAADTERLERRHRDEERLREIYGHSSPQSRQREAHDAASTEHHPDSYMPPPTPPSPSEQAFERRESKRRTYQSASLSELLLESGRVLMQDRKNVVIALLSFLILFLAVRAAPGDASGQGGRVHETDAELLRSIYLQQQQKQAQEPAAHVYTNAMSQQTQETPVVPVVPSNSVHPAAMEPIASIVKQSSAVVADPCASQSQIHQPPVGSSPKPAETVTHKKVIRVFETVTETVKVTATEEPAVSNAETVEVEEPEYETIIETVKVTATESVAATRATENAAEPEVEVSVLLEESIEDSDQGAVPMQQPVEIGTDDAQLV</sequence>
<dbReference type="Proteomes" id="UP001174694">
    <property type="component" value="Unassembled WGS sequence"/>
</dbReference>
<feature type="compositionally biased region" description="Basic and acidic residues" evidence="1">
    <location>
        <begin position="183"/>
        <end position="211"/>
    </location>
</feature>
<feature type="region of interest" description="Disordered" evidence="1">
    <location>
        <begin position="1"/>
        <end position="310"/>
    </location>
</feature>
<gene>
    <name evidence="2" type="ORF">NKR23_g6513</name>
</gene>
<organism evidence="2 3">
    <name type="scientific">Pleurostoma richardsiae</name>
    <dbReference type="NCBI Taxonomy" id="41990"/>
    <lineage>
        <taxon>Eukaryota</taxon>
        <taxon>Fungi</taxon>
        <taxon>Dikarya</taxon>
        <taxon>Ascomycota</taxon>
        <taxon>Pezizomycotina</taxon>
        <taxon>Sordariomycetes</taxon>
        <taxon>Sordariomycetidae</taxon>
        <taxon>Calosphaeriales</taxon>
        <taxon>Pleurostomataceae</taxon>
        <taxon>Pleurostoma</taxon>
    </lineage>
</organism>
<feature type="compositionally biased region" description="Basic and acidic residues" evidence="1">
    <location>
        <begin position="1"/>
        <end position="16"/>
    </location>
</feature>
<feature type="region of interest" description="Disordered" evidence="1">
    <location>
        <begin position="323"/>
        <end position="395"/>
    </location>
</feature>
<feature type="compositionally biased region" description="Basic and acidic residues" evidence="1">
    <location>
        <begin position="717"/>
        <end position="732"/>
    </location>
</feature>
<feature type="compositionally biased region" description="Acidic residues" evidence="1">
    <location>
        <begin position="65"/>
        <end position="79"/>
    </location>
</feature>
<feature type="region of interest" description="Disordered" evidence="1">
    <location>
        <begin position="883"/>
        <end position="902"/>
    </location>
</feature>
<keyword evidence="3" id="KW-1185">Reference proteome</keyword>
<feature type="region of interest" description="Disordered" evidence="1">
    <location>
        <begin position="676"/>
        <end position="761"/>
    </location>
</feature>
<dbReference type="AlphaFoldDB" id="A0AA38RDJ4"/>
<feature type="compositionally biased region" description="Polar residues" evidence="1">
    <location>
        <begin position="369"/>
        <end position="385"/>
    </location>
</feature>
<feature type="compositionally biased region" description="Acidic residues" evidence="1">
    <location>
        <begin position="100"/>
        <end position="112"/>
    </location>
</feature>
<proteinExistence type="predicted"/>
<reference evidence="2" key="1">
    <citation type="submission" date="2022-07" db="EMBL/GenBank/DDBJ databases">
        <title>Fungi with potential for degradation of polypropylene.</title>
        <authorList>
            <person name="Gostincar C."/>
        </authorList>
    </citation>
    <scope>NUCLEOTIDE SEQUENCE</scope>
    <source>
        <strain evidence="2">EXF-13308</strain>
    </source>
</reference>
<feature type="compositionally biased region" description="Basic and acidic residues" evidence="1">
    <location>
        <begin position="276"/>
        <end position="297"/>
    </location>
</feature>
<evidence type="ECO:0000313" key="3">
    <source>
        <dbReference type="Proteomes" id="UP001174694"/>
    </source>
</evidence>
<dbReference type="EMBL" id="JANBVO010000019">
    <property type="protein sequence ID" value="KAJ9143391.1"/>
    <property type="molecule type" value="Genomic_DNA"/>
</dbReference>